<comment type="caution">
    <text evidence="3">The sequence shown here is derived from an EMBL/GenBank/DDBJ whole genome shotgun (WGS) entry which is preliminary data.</text>
</comment>
<dbReference type="CDD" id="cd14498">
    <property type="entry name" value="DSP"/>
    <property type="match status" value="1"/>
</dbReference>
<dbReference type="InterPro" id="IPR029021">
    <property type="entry name" value="Prot-tyrosine_phosphatase-like"/>
</dbReference>
<reference evidence="4" key="1">
    <citation type="submission" date="2024-06" db="EMBL/GenBank/DDBJ databases">
        <title>Multi-omics analyses provide insights into the biosynthesis of the anticancer antibiotic pleurotin in Hohenbuehelia grisea.</title>
        <authorList>
            <person name="Weaver J.A."/>
            <person name="Alberti F."/>
        </authorList>
    </citation>
    <scope>NUCLEOTIDE SEQUENCE [LARGE SCALE GENOMIC DNA]</scope>
    <source>
        <strain evidence="4">T-177</strain>
    </source>
</reference>
<evidence type="ECO:0000256" key="2">
    <source>
        <dbReference type="SAM" id="MobiDB-lite"/>
    </source>
</evidence>
<feature type="compositionally biased region" description="Polar residues" evidence="2">
    <location>
        <begin position="129"/>
        <end position="139"/>
    </location>
</feature>
<accession>A0ABR3JNQ3</accession>
<dbReference type="Proteomes" id="UP001556367">
    <property type="component" value="Unassembled WGS sequence"/>
</dbReference>
<evidence type="ECO:0000313" key="3">
    <source>
        <dbReference type="EMBL" id="KAL0957090.1"/>
    </source>
</evidence>
<dbReference type="Gene3D" id="3.90.190.10">
    <property type="entry name" value="Protein tyrosine phosphatase superfamily"/>
    <property type="match status" value="1"/>
</dbReference>
<dbReference type="PANTHER" id="PTHR10159">
    <property type="entry name" value="DUAL SPECIFICITY PROTEIN PHOSPHATASE"/>
    <property type="match status" value="1"/>
</dbReference>
<feature type="region of interest" description="Disordered" evidence="2">
    <location>
        <begin position="129"/>
        <end position="152"/>
    </location>
</feature>
<feature type="compositionally biased region" description="Low complexity" evidence="2">
    <location>
        <begin position="395"/>
        <end position="405"/>
    </location>
</feature>
<dbReference type="EMBL" id="JASNQZ010000006">
    <property type="protein sequence ID" value="KAL0957090.1"/>
    <property type="molecule type" value="Genomic_DNA"/>
</dbReference>
<evidence type="ECO:0000313" key="4">
    <source>
        <dbReference type="Proteomes" id="UP001556367"/>
    </source>
</evidence>
<dbReference type="PANTHER" id="PTHR10159:SF519">
    <property type="entry name" value="DUAL SPECIFICITY PROTEIN PHOSPHATASE MPK3"/>
    <property type="match status" value="1"/>
</dbReference>
<feature type="region of interest" description="Disordered" evidence="2">
    <location>
        <begin position="365"/>
        <end position="455"/>
    </location>
</feature>
<dbReference type="SUPFAM" id="SSF52799">
    <property type="entry name" value="(Phosphotyrosine protein) phosphatases II"/>
    <property type="match status" value="1"/>
</dbReference>
<name>A0ABR3JNQ3_9AGAR</name>
<gene>
    <name evidence="3" type="ORF">HGRIS_003185</name>
</gene>
<proteinExistence type="predicted"/>
<keyword evidence="1" id="KW-0904">Protein phosphatase</keyword>
<feature type="region of interest" description="Disordered" evidence="2">
    <location>
        <begin position="491"/>
        <end position="528"/>
    </location>
</feature>
<keyword evidence="1" id="KW-0378">Hydrolase</keyword>
<keyword evidence="4" id="KW-1185">Reference proteome</keyword>
<sequence>MSSSASASALQSAMAAMASELSTAFDKVTRAMTALQKIKSLEDSHRLSKSVERHEDFHNFLAAASAIFWKLSTTLSKSESLFTEGDYFTNGSPSTKKTDGADIVAETDHLKGRICEFQTICSSFASSVNHPAGPTQNEPPSDALARTSPVPPAPDVGPVQIIPGIWLGTHTSARDWSNLARLHVHSILNVAREAAFPHDVSCVAPKAAQIKDPVQALADHAGRHGAEGITRAFYPADDTVGRPGMSYLKLPWAEKQGDLARDHTEGFPAAMPFIEDALRRDEGVLIHSGDENMSRAVAMIVAFVMWTSTAARCLPSTPPRLRPLNGMLDAYSLVKSQSRHVRLDASHAIQLLEYEERLKDDDFRNRHVVGSPSGGSSTSTTLCSEDERSSPPSSPAASPRTSPKPSGRHIKELDAPPLGISKSADAATATPPKVHQRRRASSLPRPSGRLDGSTLLEPEISGVAIGSSRKFCDKGYFPDVDTVTNASQVSAETRIRKHEERKAKNGSGIAGAGNGRKSRALMKEGKVH</sequence>
<protein>
    <submittedName>
        <fullName evidence="3">Uncharacterized protein</fullName>
    </submittedName>
</protein>
<feature type="compositionally biased region" description="Basic and acidic residues" evidence="2">
    <location>
        <begin position="493"/>
        <end position="503"/>
    </location>
</feature>
<organism evidence="3 4">
    <name type="scientific">Hohenbuehelia grisea</name>
    <dbReference type="NCBI Taxonomy" id="104357"/>
    <lineage>
        <taxon>Eukaryota</taxon>
        <taxon>Fungi</taxon>
        <taxon>Dikarya</taxon>
        <taxon>Basidiomycota</taxon>
        <taxon>Agaricomycotina</taxon>
        <taxon>Agaricomycetes</taxon>
        <taxon>Agaricomycetidae</taxon>
        <taxon>Agaricales</taxon>
        <taxon>Pleurotineae</taxon>
        <taxon>Pleurotaceae</taxon>
        <taxon>Hohenbuehelia</taxon>
    </lineage>
</organism>
<evidence type="ECO:0000256" key="1">
    <source>
        <dbReference type="ARBA" id="ARBA00022912"/>
    </source>
</evidence>
<feature type="compositionally biased region" description="Low complexity" evidence="2">
    <location>
        <begin position="370"/>
        <end position="381"/>
    </location>
</feature>